<evidence type="ECO:0000313" key="3">
    <source>
        <dbReference type="Proteomes" id="UP000674234"/>
    </source>
</evidence>
<comment type="caution">
    <text evidence="2">The sequence shown here is derived from an EMBL/GenBank/DDBJ whole genome shotgun (WGS) entry which is preliminary data.</text>
</comment>
<feature type="transmembrane region" description="Helical" evidence="1">
    <location>
        <begin position="145"/>
        <end position="160"/>
    </location>
</feature>
<organism evidence="2 3">
    <name type="scientific">Microbispora oryzae</name>
    <dbReference type="NCBI Taxonomy" id="2806554"/>
    <lineage>
        <taxon>Bacteria</taxon>
        <taxon>Bacillati</taxon>
        <taxon>Actinomycetota</taxon>
        <taxon>Actinomycetes</taxon>
        <taxon>Streptosporangiales</taxon>
        <taxon>Streptosporangiaceae</taxon>
        <taxon>Microbispora</taxon>
    </lineage>
</organism>
<dbReference type="RefSeq" id="WP_210157634.1">
    <property type="nucleotide sequence ID" value="NZ_JAFCNB010000012.1"/>
</dbReference>
<keyword evidence="3" id="KW-1185">Reference proteome</keyword>
<dbReference type="EMBL" id="JAFCNB010000012">
    <property type="protein sequence ID" value="MBP2706347.1"/>
    <property type="molecule type" value="Genomic_DNA"/>
</dbReference>
<dbReference type="Proteomes" id="UP000674234">
    <property type="component" value="Unassembled WGS sequence"/>
</dbReference>
<keyword evidence="1" id="KW-1133">Transmembrane helix</keyword>
<feature type="transmembrane region" description="Helical" evidence="1">
    <location>
        <begin position="34"/>
        <end position="55"/>
    </location>
</feature>
<protein>
    <submittedName>
        <fullName evidence="2">Uncharacterized protein</fullName>
    </submittedName>
</protein>
<sequence length="194" mass="20509">MNPRIAFVAAPLFVLAYGVIRILDGLDGSRGPGLAWTSGHIAFITAMILFVSTFVQMRRMAGRTTLATASATVGIAGVLALITQFIIDIVVGFLSADHAAMGPLFERIQAVPGVSVAVYSGGPMLFYLGQLAIVVQLAATRRVKVWTPFLVLLDFLLPLIDKDFIPLGAICLLISFVPLAGQASRTGKPTPALA</sequence>
<name>A0A941AKQ7_9ACTN</name>
<keyword evidence="1" id="KW-0472">Membrane</keyword>
<evidence type="ECO:0000256" key="1">
    <source>
        <dbReference type="SAM" id="Phobius"/>
    </source>
</evidence>
<feature type="transmembrane region" description="Helical" evidence="1">
    <location>
        <begin position="67"/>
        <end position="96"/>
    </location>
</feature>
<evidence type="ECO:0000313" key="2">
    <source>
        <dbReference type="EMBL" id="MBP2706347.1"/>
    </source>
</evidence>
<proteinExistence type="predicted"/>
<keyword evidence="1" id="KW-0812">Transmembrane</keyword>
<feature type="transmembrane region" description="Helical" evidence="1">
    <location>
        <begin position="166"/>
        <end position="183"/>
    </location>
</feature>
<dbReference type="AlphaFoldDB" id="A0A941AKQ7"/>
<reference evidence="2" key="1">
    <citation type="submission" date="2021-02" db="EMBL/GenBank/DDBJ databases">
        <title>Draft genome sequence of Microbispora sp. RL4-1S isolated from rice leaves in Thailand.</title>
        <authorList>
            <person name="Muangham S."/>
            <person name="Duangmal K."/>
        </authorList>
    </citation>
    <scope>NUCLEOTIDE SEQUENCE</scope>
    <source>
        <strain evidence="2">RL4-1S</strain>
    </source>
</reference>
<accession>A0A941AKQ7</accession>
<gene>
    <name evidence="2" type="ORF">JOL79_21290</name>
</gene>
<feature type="transmembrane region" description="Helical" evidence="1">
    <location>
        <begin position="116"/>
        <end position="138"/>
    </location>
</feature>